<dbReference type="AlphaFoldDB" id="A0A1S0U3P7"/>
<name>A0A1S0U3P7_LOALO</name>
<dbReference type="OrthoDB" id="5814469at2759"/>
<dbReference type="OMA" id="CANVKQQ"/>
<reference evidence="1" key="1">
    <citation type="submission" date="2012-04" db="EMBL/GenBank/DDBJ databases">
        <title>The Genome Sequence of Loa loa.</title>
        <authorList>
            <consortium name="The Broad Institute Genome Sequencing Platform"/>
            <consortium name="Broad Institute Genome Sequencing Center for Infectious Disease"/>
            <person name="Nutman T.B."/>
            <person name="Fink D.L."/>
            <person name="Russ C."/>
            <person name="Young S."/>
            <person name="Zeng Q."/>
            <person name="Gargeya S."/>
            <person name="Alvarado L."/>
            <person name="Berlin A."/>
            <person name="Chapman S.B."/>
            <person name="Chen Z."/>
            <person name="Freedman E."/>
            <person name="Gellesch M."/>
            <person name="Goldberg J."/>
            <person name="Griggs A."/>
            <person name="Gujja S."/>
            <person name="Heilman E.R."/>
            <person name="Heiman D."/>
            <person name="Howarth C."/>
            <person name="Mehta T."/>
            <person name="Neiman D."/>
            <person name="Pearson M."/>
            <person name="Roberts A."/>
            <person name="Saif S."/>
            <person name="Shea T."/>
            <person name="Shenoy N."/>
            <person name="Sisk P."/>
            <person name="Stolte C."/>
            <person name="Sykes S."/>
            <person name="White J."/>
            <person name="Yandava C."/>
            <person name="Haas B."/>
            <person name="Henn M.R."/>
            <person name="Nusbaum C."/>
            <person name="Birren B."/>
        </authorList>
    </citation>
    <scope>NUCLEOTIDE SEQUENCE [LARGE SCALE GENOMIC DNA]</scope>
</reference>
<dbReference type="CTD" id="9941354"/>
<organism evidence="1">
    <name type="scientific">Loa loa</name>
    <name type="common">Eye worm</name>
    <name type="synonym">Filaria loa</name>
    <dbReference type="NCBI Taxonomy" id="7209"/>
    <lineage>
        <taxon>Eukaryota</taxon>
        <taxon>Metazoa</taxon>
        <taxon>Ecdysozoa</taxon>
        <taxon>Nematoda</taxon>
        <taxon>Chromadorea</taxon>
        <taxon>Rhabditida</taxon>
        <taxon>Spirurina</taxon>
        <taxon>Spiruromorpha</taxon>
        <taxon>Filarioidea</taxon>
        <taxon>Onchocercidae</taxon>
        <taxon>Loa</taxon>
    </lineage>
</organism>
<accession>A0A1S0U3P7</accession>
<dbReference type="GeneID" id="9941354"/>
<dbReference type="EMBL" id="JH712100">
    <property type="protein sequence ID" value="EFO24528.1"/>
    <property type="molecule type" value="Genomic_DNA"/>
</dbReference>
<gene>
    <name evidence="1" type="ORF">LOAG_03958</name>
</gene>
<sequence>MNRNLKLLKCPIIPNESSYEIISEGPVSIWYYGKKQKKTDYYAFQIIREVIPMLFITFNHQTSIIAQSSIPIYIPFDTNIVVDGKEVQLYLGEGCQITHKEKRKKYTTILNGQFEIPKSHIIVLHCANVKQQFHDVIQVIITDGMIAYCGGKNHILLNTSDTKITVLQTATN</sequence>
<evidence type="ECO:0000313" key="1">
    <source>
        <dbReference type="EMBL" id="EFO24528.1"/>
    </source>
</evidence>
<proteinExistence type="predicted"/>
<protein>
    <submittedName>
        <fullName evidence="1">Uncharacterized protein</fullName>
    </submittedName>
</protein>
<dbReference type="InParanoid" id="A0A1S0U3P7"/>
<dbReference type="KEGG" id="loa:LOAG_03958"/>
<dbReference type="RefSeq" id="XP_003139543.1">
    <property type="nucleotide sequence ID" value="XM_003139495.1"/>
</dbReference>